<evidence type="ECO:0000313" key="3">
    <source>
        <dbReference type="Proteomes" id="UP000188603"/>
    </source>
</evidence>
<protein>
    <recommendedName>
        <fullName evidence="4">ABC-2 transporter permease</fullName>
    </recommendedName>
</protein>
<dbReference type="KEGG" id="ntr:B0W44_04275"/>
<dbReference type="Proteomes" id="UP000188603">
    <property type="component" value="Chromosome"/>
</dbReference>
<sequence>MDALPDIFYRHFRDDVVGALSALLTFGPVSPTLFAIPFLWLAPVSMTLFEFKNDSNMLINSLPVTRRQVVLSKYVILSLFSVVSAAILAVIHILLQSVLSVEFFPPPIVALILTYAGIGAFLSIYLPLYFLAGPRFMLFASLAMFFAGFIGLSKISPHAMDVLSYLLDLWQQYTVLQWSFGLFTVTTLLLLLSWWTATRIYETKNF</sequence>
<reference evidence="2 3" key="1">
    <citation type="journal article" date="2015" name="Int. J. Syst. Evol. Microbiol.">
        <title>Novibacillus thermophilus gen. nov., sp. nov., a Gram-staining-negative and moderately thermophilic member of the family Thermoactinomycetaceae.</title>
        <authorList>
            <person name="Yang G."/>
            <person name="Chen J."/>
            <person name="Zhou S."/>
        </authorList>
    </citation>
    <scope>NUCLEOTIDE SEQUENCE [LARGE SCALE GENOMIC DNA]</scope>
    <source>
        <strain evidence="2 3">SG-1</strain>
    </source>
</reference>
<feature type="transmembrane region" description="Helical" evidence="1">
    <location>
        <begin position="175"/>
        <end position="197"/>
    </location>
</feature>
<keyword evidence="1" id="KW-0812">Transmembrane</keyword>
<dbReference type="Pfam" id="PF13346">
    <property type="entry name" value="ABC2_membrane_5"/>
    <property type="match status" value="1"/>
</dbReference>
<evidence type="ECO:0000256" key="1">
    <source>
        <dbReference type="SAM" id="Phobius"/>
    </source>
</evidence>
<dbReference type="STRING" id="1471761.B0W44_04275"/>
<keyword evidence="1" id="KW-1133">Transmembrane helix</keyword>
<feature type="transmembrane region" description="Helical" evidence="1">
    <location>
        <begin position="74"/>
        <end position="95"/>
    </location>
</feature>
<keyword evidence="3" id="KW-1185">Reference proteome</keyword>
<keyword evidence="1" id="KW-0472">Membrane</keyword>
<dbReference type="AlphaFoldDB" id="A0A1U9K4Z3"/>
<feature type="transmembrane region" description="Helical" evidence="1">
    <location>
        <begin position="20"/>
        <end position="42"/>
    </location>
</feature>
<accession>A0A1U9K4Z3</accession>
<organism evidence="2 3">
    <name type="scientific">Novibacillus thermophilus</name>
    <dbReference type="NCBI Taxonomy" id="1471761"/>
    <lineage>
        <taxon>Bacteria</taxon>
        <taxon>Bacillati</taxon>
        <taxon>Bacillota</taxon>
        <taxon>Bacilli</taxon>
        <taxon>Bacillales</taxon>
        <taxon>Thermoactinomycetaceae</taxon>
        <taxon>Novibacillus</taxon>
    </lineage>
</organism>
<feature type="transmembrane region" description="Helical" evidence="1">
    <location>
        <begin position="107"/>
        <end position="129"/>
    </location>
</feature>
<proteinExistence type="predicted"/>
<name>A0A1U9K4Z3_9BACL</name>
<dbReference type="EMBL" id="CP019699">
    <property type="protein sequence ID" value="AQS55104.1"/>
    <property type="molecule type" value="Genomic_DNA"/>
</dbReference>
<evidence type="ECO:0000313" key="2">
    <source>
        <dbReference type="EMBL" id="AQS55104.1"/>
    </source>
</evidence>
<feature type="transmembrane region" description="Helical" evidence="1">
    <location>
        <begin position="136"/>
        <end position="155"/>
    </location>
</feature>
<dbReference type="InterPro" id="IPR025699">
    <property type="entry name" value="ABC2_memb-like"/>
</dbReference>
<gene>
    <name evidence="2" type="ORF">B0W44_04275</name>
</gene>
<evidence type="ECO:0008006" key="4">
    <source>
        <dbReference type="Google" id="ProtNLM"/>
    </source>
</evidence>